<proteinExistence type="predicted"/>
<dbReference type="Proteomes" id="UP001597145">
    <property type="component" value="Unassembled WGS sequence"/>
</dbReference>
<comment type="caution">
    <text evidence="1">The sequence shown here is derived from an EMBL/GenBank/DDBJ whole genome shotgun (WGS) entry which is preliminary data.</text>
</comment>
<evidence type="ECO:0000313" key="1">
    <source>
        <dbReference type="EMBL" id="MFD1527943.1"/>
    </source>
</evidence>
<accession>A0ABW4FB33</accession>
<evidence type="ECO:0000313" key="2">
    <source>
        <dbReference type="Proteomes" id="UP001597145"/>
    </source>
</evidence>
<reference evidence="2" key="1">
    <citation type="journal article" date="2019" name="Int. J. Syst. Evol. Microbiol.">
        <title>The Global Catalogue of Microorganisms (GCM) 10K type strain sequencing project: providing services to taxonomists for standard genome sequencing and annotation.</title>
        <authorList>
            <consortium name="The Broad Institute Genomics Platform"/>
            <consortium name="The Broad Institute Genome Sequencing Center for Infectious Disease"/>
            <person name="Wu L."/>
            <person name="Ma J."/>
        </authorList>
    </citation>
    <scope>NUCLEOTIDE SEQUENCE [LARGE SCALE GENOMIC DNA]</scope>
    <source>
        <strain evidence="2">JCM 12165</strain>
    </source>
</reference>
<sequence>MGIVWAVSLVTLVCLLMALVVLDQLGFKVAGRSWLPWRRGERTRAAMETGVDQVSALFYATKHYELEQRKTEFMLREDADDGAPGRFRLDLDRGAATFVVGTAAPPDPGPHREA</sequence>
<gene>
    <name evidence="1" type="ORF">ACFSCY_00640</name>
</gene>
<protein>
    <submittedName>
        <fullName evidence="1">DUF6191 domain-containing protein</fullName>
    </submittedName>
</protein>
<organism evidence="1 2">
    <name type="scientific">Pseudonocardia aurantiaca</name>
    <dbReference type="NCBI Taxonomy" id="75290"/>
    <lineage>
        <taxon>Bacteria</taxon>
        <taxon>Bacillati</taxon>
        <taxon>Actinomycetota</taxon>
        <taxon>Actinomycetes</taxon>
        <taxon>Pseudonocardiales</taxon>
        <taxon>Pseudonocardiaceae</taxon>
        <taxon>Pseudonocardia</taxon>
    </lineage>
</organism>
<dbReference type="RefSeq" id="WP_343971885.1">
    <property type="nucleotide sequence ID" value="NZ_BAAAJG010000003.1"/>
</dbReference>
<keyword evidence="2" id="KW-1185">Reference proteome</keyword>
<dbReference type="InterPro" id="IPR045684">
    <property type="entry name" value="DUF6191"/>
</dbReference>
<name>A0ABW4FB33_9PSEU</name>
<dbReference type="Pfam" id="PF19690">
    <property type="entry name" value="DUF6191"/>
    <property type="match status" value="1"/>
</dbReference>
<dbReference type="EMBL" id="JBHUCP010000001">
    <property type="protein sequence ID" value="MFD1527943.1"/>
    <property type="molecule type" value="Genomic_DNA"/>
</dbReference>